<evidence type="ECO:0000256" key="1">
    <source>
        <dbReference type="SAM" id="MobiDB-lite"/>
    </source>
</evidence>
<dbReference type="AlphaFoldDB" id="X0W5R1"/>
<sequence length="124" mass="12766">MGNAGKLVGRVGWIVAAGAVVVAVMLSGKVRRLEGELERTQTALEAQERLVAKFEPRRAATEEAAPAPGRPGETPEASPEAATALEQGHAEVVDEGAVAVSPPDEVQAEVADKEAVTDAEAGED</sequence>
<accession>X0W5R1</accession>
<dbReference type="EMBL" id="BARS01036098">
    <property type="protein sequence ID" value="GAG25900.1"/>
    <property type="molecule type" value="Genomic_DNA"/>
</dbReference>
<feature type="non-terminal residue" evidence="3">
    <location>
        <position position="124"/>
    </location>
</feature>
<feature type="region of interest" description="Disordered" evidence="1">
    <location>
        <begin position="54"/>
        <end position="124"/>
    </location>
</feature>
<name>X0W5R1_9ZZZZ</name>
<evidence type="ECO:0000256" key="2">
    <source>
        <dbReference type="SAM" id="Phobius"/>
    </source>
</evidence>
<keyword evidence="2" id="KW-1133">Transmembrane helix</keyword>
<keyword evidence="2" id="KW-0812">Transmembrane</keyword>
<feature type="compositionally biased region" description="Low complexity" evidence="1">
    <location>
        <begin position="62"/>
        <end position="86"/>
    </location>
</feature>
<proteinExistence type="predicted"/>
<feature type="transmembrane region" description="Helical" evidence="2">
    <location>
        <begin position="12"/>
        <end position="30"/>
    </location>
</feature>
<evidence type="ECO:0000313" key="3">
    <source>
        <dbReference type="EMBL" id="GAG25900.1"/>
    </source>
</evidence>
<reference evidence="3" key="1">
    <citation type="journal article" date="2014" name="Front. Microbiol.">
        <title>High frequency of phylogenetically diverse reductive dehalogenase-homologous genes in deep subseafloor sedimentary metagenomes.</title>
        <authorList>
            <person name="Kawai M."/>
            <person name="Futagami T."/>
            <person name="Toyoda A."/>
            <person name="Takaki Y."/>
            <person name="Nishi S."/>
            <person name="Hori S."/>
            <person name="Arai W."/>
            <person name="Tsubouchi T."/>
            <person name="Morono Y."/>
            <person name="Uchiyama I."/>
            <person name="Ito T."/>
            <person name="Fujiyama A."/>
            <person name="Inagaki F."/>
            <person name="Takami H."/>
        </authorList>
    </citation>
    <scope>NUCLEOTIDE SEQUENCE</scope>
    <source>
        <strain evidence="3">Expedition CK06-06</strain>
    </source>
</reference>
<organism evidence="3">
    <name type="scientific">marine sediment metagenome</name>
    <dbReference type="NCBI Taxonomy" id="412755"/>
    <lineage>
        <taxon>unclassified sequences</taxon>
        <taxon>metagenomes</taxon>
        <taxon>ecological metagenomes</taxon>
    </lineage>
</organism>
<keyword evidence="2" id="KW-0472">Membrane</keyword>
<protein>
    <submittedName>
        <fullName evidence="3">Uncharacterized protein</fullName>
    </submittedName>
</protein>
<comment type="caution">
    <text evidence="3">The sequence shown here is derived from an EMBL/GenBank/DDBJ whole genome shotgun (WGS) entry which is preliminary data.</text>
</comment>
<gene>
    <name evidence="3" type="ORF">S01H1_55523</name>
</gene>